<protein>
    <recommendedName>
        <fullName evidence="5">PKD domain-containing protein</fullName>
    </recommendedName>
</protein>
<dbReference type="EMBL" id="JAVIZQ010000001">
    <property type="protein sequence ID" value="MDR6142242.1"/>
    <property type="molecule type" value="Genomic_DNA"/>
</dbReference>
<name>A0ABU1HQZ4_9MICO</name>
<feature type="compositionally biased region" description="Polar residues" evidence="1">
    <location>
        <begin position="36"/>
        <end position="60"/>
    </location>
</feature>
<evidence type="ECO:0000256" key="1">
    <source>
        <dbReference type="SAM" id="MobiDB-lite"/>
    </source>
</evidence>
<accession>A0ABU1HQZ4</accession>
<comment type="caution">
    <text evidence="3">The sequence shown here is derived from an EMBL/GenBank/DDBJ whole genome shotgun (WGS) entry which is preliminary data.</text>
</comment>
<feature type="signal peptide" evidence="2">
    <location>
        <begin position="1"/>
        <end position="17"/>
    </location>
</feature>
<feature type="region of interest" description="Disordered" evidence="1">
    <location>
        <begin position="34"/>
        <end position="117"/>
    </location>
</feature>
<feature type="compositionally biased region" description="Low complexity" evidence="1">
    <location>
        <begin position="93"/>
        <end position="117"/>
    </location>
</feature>
<evidence type="ECO:0008006" key="5">
    <source>
        <dbReference type="Google" id="ProtNLM"/>
    </source>
</evidence>
<organism evidence="3 4">
    <name type="scientific">Microbacterium foliorum</name>
    <dbReference type="NCBI Taxonomy" id="104336"/>
    <lineage>
        <taxon>Bacteria</taxon>
        <taxon>Bacillati</taxon>
        <taxon>Actinomycetota</taxon>
        <taxon>Actinomycetes</taxon>
        <taxon>Micrococcales</taxon>
        <taxon>Microbacteriaceae</taxon>
        <taxon>Microbacterium</taxon>
    </lineage>
</organism>
<keyword evidence="4" id="KW-1185">Reference proteome</keyword>
<evidence type="ECO:0000313" key="3">
    <source>
        <dbReference type="EMBL" id="MDR6142242.1"/>
    </source>
</evidence>
<proteinExistence type="predicted"/>
<dbReference type="Proteomes" id="UP001249291">
    <property type="component" value="Unassembled WGS sequence"/>
</dbReference>
<keyword evidence="2" id="KW-0732">Signal</keyword>
<gene>
    <name evidence="3" type="ORF">QE375_001796</name>
</gene>
<evidence type="ECO:0000313" key="4">
    <source>
        <dbReference type="Proteomes" id="UP001249291"/>
    </source>
</evidence>
<reference evidence="3 4" key="1">
    <citation type="submission" date="2023-08" db="EMBL/GenBank/DDBJ databases">
        <title>Functional and genomic diversity of the sorghum phyllosphere microbiome.</title>
        <authorList>
            <person name="Shade A."/>
        </authorList>
    </citation>
    <scope>NUCLEOTIDE SEQUENCE [LARGE SCALE GENOMIC DNA]</scope>
    <source>
        <strain evidence="3 4">SORGH_AS_0445</strain>
    </source>
</reference>
<sequence length="275" mass="27881">MLTLMLMLMLAAPSAPAEPASACTTSSQMMGLCGSTDGSSLTISGAQQQPSTDPGTNSRQSNGSPGGPSGPGTPSGPSQEAIDLAACMDDSGTTRCAPRPNRPAAPATTPPATGTPTITISDLARFAPASVLATAEPGNVGIAGMPTNFTAAATPQIQGGELFGVPLRVRFVPAGYDYTYGDGSSATLTTPGQTWKALGQAQFTPTPTSHVYREPGVYPARVDIRYTAQVDLGGGWIDVPGQLTTSGATQEIRILEARTALVAHTCDENPAGVGC</sequence>
<feature type="chain" id="PRO_5046392273" description="PKD domain-containing protein" evidence="2">
    <location>
        <begin position="18"/>
        <end position="275"/>
    </location>
</feature>
<evidence type="ECO:0000256" key="2">
    <source>
        <dbReference type="SAM" id="SignalP"/>
    </source>
</evidence>